<organism evidence="1 2">
    <name type="scientific">Cnuella takakiae</name>
    <dbReference type="NCBI Taxonomy" id="1302690"/>
    <lineage>
        <taxon>Bacteria</taxon>
        <taxon>Pseudomonadati</taxon>
        <taxon>Bacteroidota</taxon>
        <taxon>Chitinophagia</taxon>
        <taxon>Chitinophagales</taxon>
        <taxon>Chitinophagaceae</taxon>
        <taxon>Cnuella</taxon>
    </lineage>
</organism>
<evidence type="ECO:0000313" key="1">
    <source>
        <dbReference type="EMBL" id="SHF97144.1"/>
    </source>
</evidence>
<keyword evidence="2" id="KW-1185">Reference proteome</keyword>
<sequence length="253" mass="28966">MSINCFSQGTFKGSFTFVLPSQDGIAVVSDTRLSYDYPGTEKGLGYFDPTQKVFIIHDFVLSFTGAGMVNTTFVKFFIDAYKKEKYTPKRSLDKTFQHFKEYIERKFPAEAPVIFSNVIYLAKYFDGIPYSGIYFNGRFQSGPYAVLSSSDQVLKTGLVNPENTCEQNIFYAKKLISDYAIKNNQQHLIGGPFLIAKIFPDNKIIWMENKPISSPSTLSQFADNYFKGFYQSHFFSAESKLVFEDIMHRFKSK</sequence>
<dbReference type="GO" id="GO:0000502">
    <property type="term" value="C:proteasome complex"/>
    <property type="evidence" value="ECO:0007669"/>
    <property type="project" value="UniProtKB-KW"/>
</dbReference>
<dbReference type="AlphaFoldDB" id="A0A1M5G0G7"/>
<dbReference type="RefSeq" id="WP_073045941.1">
    <property type="nucleotide sequence ID" value="NZ_FQUO01000015.1"/>
</dbReference>
<proteinExistence type="predicted"/>
<name>A0A1M5G0G7_9BACT</name>
<dbReference type="EMBL" id="FQUO01000015">
    <property type="protein sequence ID" value="SHF97144.1"/>
    <property type="molecule type" value="Genomic_DNA"/>
</dbReference>
<dbReference type="Proteomes" id="UP000184368">
    <property type="component" value="Unassembled WGS sequence"/>
</dbReference>
<reference evidence="1 2" key="1">
    <citation type="submission" date="2016-11" db="EMBL/GenBank/DDBJ databases">
        <authorList>
            <person name="Jaros S."/>
            <person name="Januszkiewicz K."/>
            <person name="Wedrychowicz H."/>
        </authorList>
    </citation>
    <scope>NUCLEOTIDE SEQUENCE [LARGE SCALE GENOMIC DNA]</scope>
    <source>
        <strain evidence="1 2">DSM 26897</strain>
    </source>
</reference>
<accession>A0A1M5G0G7</accession>
<protein>
    <submittedName>
        <fullName evidence="1">20S proteasome, alpha and beta subunits</fullName>
    </submittedName>
</protein>
<gene>
    <name evidence="1" type="ORF">SAMN05444008_11546</name>
</gene>
<keyword evidence="1" id="KW-0647">Proteasome</keyword>
<evidence type="ECO:0000313" key="2">
    <source>
        <dbReference type="Proteomes" id="UP000184368"/>
    </source>
</evidence>